<feature type="transmembrane region" description="Helical" evidence="8">
    <location>
        <begin position="243"/>
        <end position="265"/>
    </location>
</feature>
<dbReference type="GO" id="GO:0009103">
    <property type="term" value="P:lipopolysaccharide biosynthetic process"/>
    <property type="evidence" value="ECO:0007669"/>
    <property type="project" value="TreeGrafter"/>
</dbReference>
<feature type="transmembrane region" description="Helical" evidence="8">
    <location>
        <begin position="192"/>
        <end position="209"/>
    </location>
</feature>
<keyword evidence="6 8" id="KW-0472">Membrane</keyword>
<evidence type="ECO:0000256" key="8">
    <source>
        <dbReference type="SAM" id="Phobius"/>
    </source>
</evidence>
<evidence type="ECO:0000256" key="2">
    <source>
        <dbReference type="ARBA" id="ARBA00022475"/>
    </source>
</evidence>
<keyword evidence="7" id="KW-0460">Magnesium</keyword>
<feature type="transmembrane region" description="Helical" evidence="8">
    <location>
        <begin position="6"/>
        <end position="29"/>
    </location>
</feature>
<feature type="binding site" evidence="7">
    <location>
        <position position="220"/>
    </location>
    <ligand>
        <name>Mg(2+)</name>
        <dbReference type="ChEBI" id="CHEBI:18420"/>
    </ligand>
</feature>
<gene>
    <name evidence="9" type="ORF">BWX42_02180</name>
</gene>
<name>A0A1S8KM14_9LACT</name>
<feature type="transmembrane region" description="Helical" evidence="8">
    <location>
        <begin position="216"/>
        <end position="237"/>
    </location>
</feature>
<dbReference type="EMBL" id="MUYF01000003">
    <property type="protein sequence ID" value="OOL80746.1"/>
    <property type="molecule type" value="Genomic_DNA"/>
</dbReference>
<keyword evidence="4 8" id="KW-0812">Transmembrane</keyword>
<dbReference type="GO" id="GO:0005886">
    <property type="term" value="C:plasma membrane"/>
    <property type="evidence" value="ECO:0007669"/>
    <property type="project" value="UniProtKB-SubCell"/>
</dbReference>
<keyword evidence="2" id="KW-1003">Cell membrane</keyword>
<keyword evidence="7" id="KW-0479">Metal-binding</keyword>
<dbReference type="PANTHER" id="PTHR22926">
    <property type="entry name" value="PHOSPHO-N-ACETYLMURAMOYL-PENTAPEPTIDE-TRANSFERASE"/>
    <property type="match status" value="1"/>
</dbReference>
<dbReference type="PANTHER" id="PTHR22926:SF3">
    <property type="entry name" value="UNDECAPRENYL-PHOSPHATE ALPHA-N-ACETYLGLUCOSAMINYL 1-PHOSPHATE TRANSFERASE"/>
    <property type="match status" value="1"/>
</dbReference>
<evidence type="ECO:0000256" key="5">
    <source>
        <dbReference type="ARBA" id="ARBA00022989"/>
    </source>
</evidence>
<evidence type="ECO:0000256" key="4">
    <source>
        <dbReference type="ARBA" id="ARBA00022692"/>
    </source>
</evidence>
<keyword evidence="5 8" id="KW-1133">Transmembrane helix</keyword>
<feature type="transmembrane region" description="Helical" evidence="8">
    <location>
        <begin position="286"/>
        <end position="313"/>
    </location>
</feature>
<dbReference type="Pfam" id="PF00953">
    <property type="entry name" value="Glycos_transf_4"/>
    <property type="match status" value="1"/>
</dbReference>
<reference evidence="9 10" key="1">
    <citation type="submission" date="2017-01" db="EMBL/GenBank/DDBJ databases">
        <title>Complete Genome Sequence of Dolosigranulum pigrum isolated from a Patient with interstitial lung disease.</title>
        <authorList>
            <person name="Mukhopadhyay R."/>
            <person name="Joaquin J."/>
            <person name="Hogue R."/>
            <person name="Fitzgerald S."/>
            <person name="Jospin G."/>
            <person name="Eisen J.A."/>
            <person name="Chaturvedi V."/>
        </authorList>
    </citation>
    <scope>NUCLEOTIDE SEQUENCE [LARGE SCALE GENOMIC DNA]</scope>
    <source>
        <strain evidence="9 10">15S00348</strain>
    </source>
</reference>
<feature type="transmembrane region" description="Helical" evidence="8">
    <location>
        <begin position="107"/>
        <end position="129"/>
    </location>
</feature>
<dbReference type="PROSITE" id="PS01348">
    <property type="entry name" value="MRAY_2"/>
    <property type="match status" value="1"/>
</dbReference>
<feature type="binding site" evidence="7">
    <location>
        <position position="157"/>
    </location>
    <ligand>
        <name>Mg(2+)</name>
        <dbReference type="ChEBI" id="CHEBI:18420"/>
    </ligand>
</feature>
<evidence type="ECO:0000256" key="1">
    <source>
        <dbReference type="ARBA" id="ARBA00004651"/>
    </source>
</evidence>
<dbReference type="InterPro" id="IPR018480">
    <property type="entry name" value="PNAcMuramoyl-5peptid_Trfase_CS"/>
</dbReference>
<evidence type="ECO:0000313" key="9">
    <source>
        <dbReference type="EMBL" id="OOL80746.1"/>
    </source>
</evidence>
<protein>
    <submittedName>
        <fullName evidence="9">Undecaprenyl-phosphate alpha-N-acetylglucosaminyl 1-phosphate transferase</fullName>
    </submittedName>
</protein>
<dbReference type="GO" id="GO:0071555">
    <property type="term" value="P:cell wall organization"/>
    <property type="evidence" value="ECO:0007669"/>
    <property type="project" value="TreeGrafter"/>
</dbReference>
<dbReference type="GO" id="GO:0016780">
    <property type="term" value="F:phosphotransferase activity, for other substituted phosphate groups"/>
    <property type="evidence" value="ECO:0007669"/>
    <property type="project" value="InterPro"/>
</dbReference>
<feature type="transmembrane region" description="Helical" evidence="8">
    <location>
        <begin position="319"/>
        <end position="344"/>
    </location>
</feature>
<feature type="transmembrane region" description="Helical" evidence="8">
    <location>
        <begin position="165"/>
        <end position="186"/>
    </location>
</feature>
<feature type="transmembrane region" description="Helical" evidence="8">
    <location>
        <begin position="135"/>
        <end position="153"/>
    </location>
</feature>
<dbReference type="AlphaFoldDB" id="A0A1S8KM14"/>
<sequence length="364" mass="40540">MYNFFEVLLACMATMFLTLVTTPILRYFAKKIQTHSLDYHDGEVIHKETSVAIMGGLAIYASFFLTLYFLVDIPSEIIHPIFLSTTIIVLTGVIDDWLVISPLMKSLGIVIGATVFYLYSDFALNFITLPMVGEVHFGPFSYLLTVIWLLGFANSMNLIDGLDGLASGISIISLTTMGIIGFFFLAIEQVSISVMIFMLVAAIMGFWPYNFFPATIFLGDTGALFLGFMIGIFSLAGLKNATFVALILPIVILGIPFTDTIYAIIRRKLNNQSFKSRDLGHIHYRLIFLGMSHRQAVVALYLLSGIFSIVALLLNFSSFIGAILLIFGILISLELFVELIGLMGETKPLLNSLKWLMNNFNRYD</sequence>
<dbReference type="CDD" id="cd06853">
    <property type="entry name" value="GT_WecA_like"/>
    <property type="match status" value="1"/>
</dbReference>
<dbReference type="RefSeq" id="WP_077862280.1">
    <property type="nucleotide sequence ID" value="NZ_NAQQ01000012.1"/>
</dbReference>
<evidence type="ECO:0000256" key="3">
    <source>
        <dbReference type="ARBA" id="ARBA00022679"/>
    </source>
</evidence>
<dbReference type="GO" id="GO:0044038">
    <property type="term" value="P:cell wall macromolecule biosynthetic process"/>
    <property type="evidence" value="ECO:0007669"/>
    <property type="project" value="TreeGrafter"/>
</dbReference>
<evidence type="ECO:0000313" key="10">
    <source>
        <dbReference type="Proteomes" id="UP000190409"/>
    </source>
</evidence>
<feature type="transmembrane region" description="Helical" evidence="8">
    <location>
        <begin position="50"/>
        <end position="71"/>
    </location>
</feature>
<dbReference type="Proteomes" id="UP000190409">
    <property type="component" value="Unassembled WGS sequence"/>
</dbReference>
<dbReference type="GO" id="GO:0046872">
    <property type="term" value="F:metal ion binding"/>
    <property type="evidence" value="ECO:0007669"/>
    <property type="project" value="UniProtKB-KW"/>
</dbReference>
<comment type="cofactor">
    <cofactor evidence="7">
        <name>Mg(2+)</name>
        <dbReference type="ChEBI" id="CHEBI:18420"/>
    </cofactor>
</comment>
<comment type="subcellular location">
    <subcellularLocation>
        <location evidence="1">Cell membrane</location>
        <topology evidence="1">Multi-pass membrane protein</topology>
    </subcellularLocation>
</comment>
<evidence type="ECO:0000256" key="6">
    <source>
        <dbReference type="ARBA" id="ARBA00023136"/>
    </source>
</evidence>
<dbReference type="InterPro" id="IPR000715">
    <property type="entry name" value="Glycosyl_transferase_4"/>
</dbReference>
<proteinExistence type="predicted"/>
<evidence type="ECO:0000256" key="7">
    <source>
        <dbReference type="PIRSR" id="PIRSR600715-1"/>
    </source>
</evidence>
<comment type="caution">
    <text evidence="9">The sequence shown here is derived from an EMBL/GenBank/DDBJ whole genome shotgun (WGS) entry which is preliminary data.</text>
</comment>
<feature type="transmembrane region" description="Helical" evidence="8">
    <location>
        <begin position="77"/>
        <end position="100"/>
    </location>
</feature>
<keyword evidence="3 9" id="KW-0808">Transferase</keyword>
<accession>A0A1S8KM14</accession>
<organism evidence="9 10">
    <name type="scientific">Dolosigranulum pigrum</name>
    <dbReference type="NCBI Taxonomy" id="29394"/>
    <lineage>
        <taxon>Bacteria</taxon>
        <taxon>Bacillati</taxon>
        <taxon>Bacillota</taxon>
        <taxon>Bacilli</taxon>
        <taxon>Lactobacillales</taxon>
        <taxon>Carnobacteriaceae</taxon>
        <taxon>Dolosigranulum</taxon>
    </lineage>
</organism>